<dbReference type="PANTHER" id="PTHR33990">
    <property type="entry name" value="PROTEIN YJDN-RELATED"/>
    <property type="match status" value="1"/>
</dbReference>
<sequence length="165" mass="18540">MNAKFQRITPFLWFDDQAEEAVNFYISVFDNARILRVARYSDQSAKATGKSAGAVMTVDFELDGQNLTALNGGPIFKFNEALSLVVHCHSQDEVDHYWAKLSQGGDEKAQQCGWLKDRFGVSWQIVPSLLIELLTDPDPEKARKATNAMMQMKKIDLEALRRAAA</sequence>
<dbReference type="InterPro" id="IPR028973">
    <property type="entry name" value="PhnB-like"/>
</dbReference>
<dbReference type="InterPro" id="IPR009725">
    <property type="entry name" value="3_dmu_93_MTrfase"/>
</dbReference>
<gene>
    <name evidence="2" type="ORF">DVJ77_11455</name>
</gene>
<dbReference type="Gene3D" id="3.10.180.10">
    <property type="entry name" value="2,3-Dihydroxybiphenyl 1,2-Dioxygenase, domain 1"/>
    <property type="match status" value="1"/>
</dbReference>
<organism evidence="2 3">
    <name type="scientific">Dyella tabacisoli</name>
    <dbReference type="NCBI Taxonomy" id="2282381"/>
    <lineage>
        <taxon>Bacteria</taxon>
        <taxon>Pseudomonadati</taxon>
        <taxon>Pseudomonadota</taxon>
        <taxon>Gammaproteobacteria</taxon>
        <taxon>Lysobacterales</taxon>
        <taxon>Rhodanobacteraceae</taxon>
        <taxon>Dyella</taxon>
    </lineage>
</organism>
<dbReference type="AlphaFoldDB" id="A0A369UN62"/>
<dbReference type="CDD" id="cd06588">
    <property type="entry name" value="PhnB_like"/>
    <property type="match status" value="1"/>
</dbReference>
<dbReference type="SUPFAM" id="SSF54593">
    <property type="entry name" value="Glyoxalase/Bleomycin resistance protein/Dihydroxybiphenyl dioxygenase"/>
    <property type="match status" value="1"/>
</dbReference>
<evidence type="ECO:0000313" key="3">
    <source>
        <dbReference type="Proteomes" id="UP000253782"/>
    </source>
</evidence>
<dbReference type="Proteomes" id="UP000253782">
    <property type="component" value="Unassembled WGS sequence"/>
</dbReference>
<dbReference type="PIRSF" id="PIRSF021700">
    <property type="entry name" value="3_dmu_93_MTrfase"/>
    <property type="match status" value="1"/>
</dbReference>
<comment type="caution">
    <text evidence="2">The sequence shown here is derived from an EMBL/GenBank/DDBJ whole genome shotgun (WGS) entry which is preliminary data.</text>
</comment>
<accession>A0A369UN62</accession>
<dbReference type="EMBL" id="QQAH01000009">
    <property type="protein sequence ID" value="RDD81763.1"/>
    <property type="molecule type" value="Genomic_DNA"/>
</dbReference>
<name>A0A369UN62_9GAMM</name>
<evidence type="ECO:0000259" key="1">
    <source>
        <dbReference type="Pfam" id="PF06983"/>
    </source>
</evidence>
<evidence type="ECO:0000313" key="2">
    <source>
        <dbReference type="EMBL" id="RDD81763.1"/>
    </source>
</evidence>
<keyword evidence="3" id="KW-1185">Reference proteome</keyword>
<dbReference type="Pfam" id="PF06983">
    <property type="entry name" value="3-dmu-9_3-mt"/>
    <property type="match status" value="1"/>
</dbReference>
<feature type="domain" description="PhnB-like" evidence="1">
    <location>
        <begin position="6"/>
        <end position="126"/>
    </location>
</feature>
<proteinExistence type="predicted"/>
<reference evidence="2 3" key="1">
    <citation type="submission" date="2018-07" db="EMBL/GenBank/DDBJ databases">
        <title>Dyella tabacisoli L4-6T, whole genome shotgun sequence.</title>
        <authorList>
            <person name="Zhou X.-K."/>
            <person name="Li W.-J."/>
            <person name="Duan Y.-Q."/>
        </authorList>
    </citation>
    <scope>NUCLEOTIDE SEQUENCE [LARGE SCALE GENOMIC DNA]</scope>
    <source>
        <strain evidence="2 3">L4-6</strain>
    </source>
</reference>
<dbReference type="OrthoDB" id="5293819at2"/>
<protein>
    <submittedName>
        <fullName evidence="2">VOC family protein</fullName>
    </submittedName>
</protein>
<dbReference type="PANTHER" id="PTHR33990:SF2">
    <property type="entry name" value="PHNB-LIKE DOMAIN-CONTAINING PROTEIN"/>
    <property type="match status" value="1"/>
</dbReference>
<dbReference type="InterPro" id="IPR029068">
    <property type="entry name" value="Glyas_Bleomycin-R_OHBP_Dase"/>
</dbReference>